<proteinExistence type="predicted"/>
<evidence type="ECO:0000313" key="1">
    <source>
        <dbReference type="EnsemblPlants" id="MELO3C015514.2.1"/>
    </source>
</evidence>
<protein>
    <submittedName>
        <fullName evidence="1">Uncharacterized protein</fullName>
    </submittedName>
</protein>
<sequence length="122" mass="13896">MLLHNSNIFSNPKLLTRTHQPPPNPTVNAPSQTCLTLLPDEPDPFPPSLRRPIASSVSFPLTNSFIIISPPFYKCGISNNKQYLIGTHRKWLNLPLEMEALHYSLPSGWASSISLTEWFWRR</sequence>
<dbReference type="EnsemblPlants" id="MELO3C015514.2.1">
    <property type="protein sequence ID" value="MELO3C015514.2.1"/>
    <property type="gene ID" value="MELO3C015514.2"/>
</dbReference>
<name>A0A9I9D9X2_CUCME</name>
<dbReference type="Gramene" id="MELO3C015514.2.1">
    <property type="protein sequence ID" value="MELO3C015514.2.1"/>
    <property type="gene ID" value="MELO3C015514.2"/>
</dbReference>
<accession>A0A9I9D9X2</accession>
<dbReference type="AlphaFoldDB" id="A0A9I9D9X2"/>
<organism evidence="1">
    <name type="scientific">Cucumis melo</name>
    <name type="common">Muskmelon</name>
    <dbReference type="NCBI Taxonomy" id="3656"/>
    <lineage>
        <taxon>Eukaryota</taxon>
        <taxon>Viridiplantae</taxon>
        <taxon>Streptophyta</taxon>
        <taxon>Embryophyta</taxon>
        <taxon>Tracheophyta</taxon>
        <taxon>Spermatophyta</taxon>
        <taxon>Magnoliopsida</taxon>
        <taxon>eudicotyledons</taxon>
        <taxon>Gunneridae</taxon>
        <taxon>Pentapetalae</taxon>
        <taxon>rosids</taxon>
        <taxon>fabids</taxon>
        <taxon>Cucurbitales</taxon>
        <taxon>Cucurbitaceae</taxon>
        <taxon>Benincaseae</taxon>
        <taxon>Cucumis</taxon>
    </lineage>
</organism>
<reference evidence="1" key="1">
    <citation type="submission" date="2023-03" db="UniProtKB">
        <authorList>
            <consortium name="EnsemblPlants"/>
        </authorList>
    </citation>
    <scope>IDENTIFICATION</scope>
</reference>